<keyword evidence="1" id="KW-0479">Metal-binding</keyword>
<name>A0A6C1DTM1_SACPS</name>
<protein>
    <submittedName>
        <fullName evidence="7">Protein gat4</fullName>
    </submittedName>
</protein>
<dbReference type="CDD" id="cd00202">
    <property type="entry name" value="ZnF_GATA"/>
    <property type="match status" value="1"/>
</dbReference>
<dbReference type="GO" id="GO:0008270">
    <property type="term" value="F:zinc ion binding"/>
    <property type="evidence" value="ECO:0007669"/>
    <property type="project" value="UniProtKB-KW"/>
</dbReference>
<gene>
    <name evidence="7" type="primary">GAT4_1</name>
    <name evidence="7" type="ORF">GRS66_002550</name>
</gene>
<evidence type="ECO:0000256" key="2">
    <source>
        <dbReference type="ARBA" id="ARBA00022771"/>
    </source>
</evidence>
<reference evidence="7 8" key="1">
    <citation type="journal article" date="2019" name="BMC Genomics">
        <title>Chromosome level assembly and comparative genome analysis confirm lager-brewing yeasts originated from a single hybridization.</title>
        <authorList>
            <person name="Salazar A.N."/>
            <person name="Gorter de Vries A.R."/>
            <person name="van den Broek M."/>
            <person name="Brouwers N."/>
            <person name="de la Torre Cortes P."/>
            <person name="Kuijpers N.G.A."/>
            <person name="Daran J.G."/>
            <person name="Abeel T."/>
        </authorList>
    </citation>
    <scope>NUCLEOTIDE SEQUENCE [LARGE SCALE GENOMIC DNA]</scope>
    <source>
        <strain evidence="7 8">CBS 1483</strain>
    </source>
</reference>
<dbReference type="PROSITE" id="PS00344">
    <property type="entry name" value="GATA_ZN_FINGER_1"/>
    <property type="match status" value="1"/>
</dbReference>
<dbReference type="GO" id="GO:0043565">
    <property type="term" value="F:sequence-specific DNA binding"/>
    <property type="evidence" value="ECO:0007669"/>
    <property type="project" value="InterPro"/>
</dbReference>
<evidence type="ECO:0000256" key="1">
    <source>
        <dbReference type="ARBA" id="ARBA00022723"/>
    </source>
</evidence>
<dbReference type="SUPFAM" id="SSF57716">
    <property type="entry name" value="Glucocorticoid receptor-like (DNA-binding domain)"/>
    <property type="match status" value="1"/>
</dbReference>
<organism evidence="7 8">
    <name type="scientific">Saccharomyces pastorianus</name>
    <name type="common">Lager yeast</name>
    <name type="synonym">Saccharomyces cerevisiae x Saccharomyces eubayanus</name>
    <dbReference type="NCBI Taxonomy" id="27292"/>
    <lineage>
        <taxon>Eukaryota</taxon>
        <taxon>Fungi</taxon>
        <taxon>Dikarya</taxon>
        <taxon>Ascomycota</taxon>
        <taxon>Saccharomycotina</taxon>
        <taxon>Saccharomycetes</taxon>
        <taxon>Saccharomycetales</taxon>
        <taxon>Saccharomycetaceae</taxon>
        <taxon>Saccharomyces</taxon>
    </lineage>
</organism>
<evidence type="ECO:0000313" key="8">
    <source>
        <dbReference type="Proteomes" id="UP000501346"/>
    </source>
</evidence>
<dbReference type="Pfam" id="PF00320">
    <property type="entry name" value="GATA"/>
    <property type="match status" value="1"/>
</dbReference>
<dbReference type="EMBL" id="CP048990">
    <property type="protein sequence ID" value="QID80235.1"/>
    <property type="molecule type" value="Genomic_DNA"/>
</dbReference>
<dbReference type="InterPro" id="IPR000679">
    <property type="entry name" value="Znf_GATA"/>
</dbReference>
<keyword evidence="2 4" id="KW-0863">Zinc-finger</keyword>
<evidence type="ECO:0000256" key="5">
    <source>
        <dbReference type="SAM" id="MobiDB-lite"/>
    </source>
</evidence>
<dbReference type="PANTHER" id="PTHR45658:SF149">
    <property type="entry name" value="PROTEIN GAT3-RELATED"/>
    <property type="match status" value="1"/>
</dbReference>
<dbReference type="InterPro" id="IPR051140">
    <property type="entry name" value="GATA_TF"/>
</dbReference>
<accession>A0A6C1DTM1</accession>
<dbReference type="SMR" id="A0A6C1DTM1"/>
<feature type="region of interest" description="Disordered" evidence="5">
    <location>
        <begin position="29"/>
        <end position="48"/>
    </location>
</feature>
<dbReference type="SMART" id="SM00401">
    <property type="entry name" value="ZnF_GATA"/>
    <property type="match status" value="1"/>
</dbReference>
<evidence type="ECO:0000259" key="6">
    <source>
        <dbReference type="PROSITE" id="PS50114"/>
    </source>
</evidence>
<dbReference type="GO" id="GO:0006355">
    <property type="term" value="P:regulation of DNA-templated transcription"/>
    <property type="evidence" value="ECO:0007669"/>
    <property type="project" value="InterPro"/>
</dbReference>
<proteinExistence type="predicted"/>
<dbReference type="OrthoDB" id="2162994at2759"/>
<dbReference type="PROSITE" id="PS50114">
    <property type="entry name" value="GATA_ZN_FINGER_2"/>
    <property type="match status" value="1"/>
</dbReference>
<keyword evidence="3" id="KW-0862">Zinc</keyword>
<evidence type="ECO:0000256" key="4">
    <source>
        <dbReference type="PROSITE-ProRule" id="PRU00094"/>
    </source>
</evidence>
<keyword evidence="8" id="KW-1185">Reference proteome</keyword>
<evidence type="ECO:0000313" key="7">
    <source>
        <dbReference type="EMBL" id="QID80235.1"/>
    </source>
</evidence>
<dbReference type="AlphaFoldDB" id="A0A6C1DTM1"/>
<dbReference type="PANTHER" id="PTHR45658">
    <property type="entry name" value="GATA TRANSCRIPTION FACTOR"/>
    <property type="match status" value="1"/>
</dbReference>
<feature type="domain" description="GATA-type" evidence="6">
    <location>
        <begin position="51"/>
        <end position="84"/>
    </location>
</feature>
<dbReference type="FunFam" id="3.30.50.10:FF:000046">
    <property type="entry name" value="Gat4p"/>
    <property type="match status" value="1"/>
</dbReference>
<dbReference type="Proteomes" id="UP000501346">
    <property type="component" value="Chromosome ScIX"/>
</dbReference>
<sequence>MSTKLPIVISNGTAFKKVPVQLLLNSGSEAQHGLPRNADSQPARPRTGITRTCGQCGEIKTSLQWREGPNGAACLCNACGLFFRKLILRFGRAAAKRYMEQIKGTGTKRRIPKELTGTVRF</sequence>
<evidence type="ECO:0000256" key="3">
    <source>
        <dbReference type="ARBA" id="ARBA00022833"/>
    </source>
</evidence>
<dbReference type="Gene3D" id="3.30.50.10">
    <property type="entry name" value="Erythroid Transcription Factor GATA-1, subunit A"/>
    <property type="match status" value="1"/>
</dbReference>
<dbReference type="InterPro" id="IPR013088">
    <property type="entry name" value="Znf_NHR/GATA"/>
</dbReference>